<keyword evidence="4" id="KW-1185">Reference proteome</keyword>
<protein>
    <submittedName>
        <fullName evidence="3">Phospholipase YtpA</fullName>
        <ecNumber evidence="3">3.1.1.-</ecNumber>
    </submittedName>
</protein>
<dbReference type="InterPro" id="IPR050228">
    <property type="entry name" value="Carboxylesterase_BioH"/>
</dbReference>
<dbReference type="SUPFAM" id="SSF53474">
    <property type="entry name" value="alpha/beta-Hydrolases"/>
    <property type="match status" value="1"/>
</dbReference>
<dbReference type="PANTHER" id="PTHR43194:SF2">
    <property type="entry name" value="PEROXISOMAL MEMBRANE PROTEIN LPX1"/>
    <property type="match status" value="1"/>
</dbReference>
<keyword evidence="3" id="KW-0378">Hydrolase</keyword>
<dbReference type="InterPro" id="IPR000073">
    <property type="entry name" value="AB_hydrolase_1"/>
</dbReference>
<dbReference type="GO" id="GO:0016787">
    <property type="term" value="F:hydrolase activity"/>
    <property type="evidence" value="ECO:0007669"/>
    <property type="project" value="UniProtKB-KW"/>
</dbReference>
<accession>A0A5B9MN01</accession>
<dbReference type="EC" id="3.1.1.-" evidence="3"/>
<sequence>MSPTAYTIVLIHGLWLSSQSLERFAEYYRSRGYNVLVPEWPRFGETVGQTCQRGRSIAELGTAEIFEHYERLLEKLDTPVLLIGHSFGGLLVQLLLDRGWGSAGVAIAAPAAPGVWRYTFVQLRMIAPVLLNPFNDGRSVSLSSNRFRSVVANAVDDDEAAELFDRYVVPAPARVLFELAFSNLTPRSPLYVNYCNHKRAPLLLVSGSDDHLVPNTITRRVLHRHACSNSVTDFKEFSGRSHLLIAERGWEEVASYTLAWAFSQTKRRNDYRLSDSNQHSPATPPSHDSE</sequence>
<feature type="domain" description="AB hydrolase-1" evidence="2">
    <location>
        <begin position="8"/>
        <end position="254"/>
    </location>
</feature>
<dbReference type="EMBL" id="CP036264">
    <property type="protein sequence ID" value="QEG01780.1"/>
    <property type="molecule type" value="Genomic_DNA"/>
</dbReference>
<feature type="region of interest" description="Disordered" evidence="1">
    <location>
        <begin position="271"/>
        <end position="290"/>
    </location>
</feature>
<dbReference type="PANTHER" id="PTHR43194">
    <property type="entry name" value="HYDROLASE ALPHA/BETA FOLD FAMILY"/>
    <property type="match status" value="1"/>
</dbReference>
<dbReference type="InterPro" id="IPR029058">
    <property type="entry name" value="AB_hydrolase_fold"/>
</dbReference>
<dbReference type="Proteomes" id="UP000321353">
    <property type="component" value="Chromosome"/>
</dbReference>
<dbReference type="RefSeq" id="WP_167547098.1">
    <property type="nucleotide sequence ID" value="NZ_CP036264.1"/>
</dbReference>
<dbReference type="Gene3D" id="3.40.50.1820">
    <property type="entry name" value="alpha/beta hydrolase"/>
    <property type="match status" value="1"/>
</dbReference>
<name>A0A5B9MN01_9BACT</name>
<dbReference type="Pfam" id="PF12697">
    <property type="entry name" value="Abhydrolase_6"/>
    <property type="match status" value="1"/>
</dbReference>
<evidence type="ECO:0000313" key="3">
    <source>
        <dbReference type="EMBL" id="QEG01780.1"/>
    </source>
</evidence>
<gene>
    <name evidence="3" type="primary">ytpA_3</name>
    <name evidence="3" type="ORF">Mal15_58590</name>
</gene>
<evidence type="ECO:0000259" key="2">
    <source>
        <dbReference type="Pfam" id="PF12697"/>
    </source>
</evidence>
<proteinExistence type="predicted"/>
<dbReference type="KEGG" id="smam:Mal15_58590"/>
<evidence type="ECO:0000256" key="1">
    <source>
        <dbReference type="SAM" id="MobiDB-lite"/>
    </source>
</evidence>
<dbReference type="PRINTS" id="PR00111">
    <property type="entry name" value="ABHYDROLASE"/>
</dbReference>
<evidence type="ECO:0000313" key="4">
    <source>
        <dbReference type="Proteomes" id="UP000321353"/>
    </source>
</evidence>
<dbReference type="AlphaFoldDB" id="A0A5B9MN01"/>
<reference evidence="3 4" key="1">
    <citation type="submission" date="2019-02" db="EMBL/GenBank/DDBJ databases">
        <title>Planctomycetal bacteria perform biofilm scaping via a novel small molecule.</title>
        <authorList>
            <person name="Jeske O."/>
            <person name="Boedeker C."/>
            <person name="Wiegand S."/>
            <person name="Breitling P."/>
            <person name="Kallscheuer N."/>
            <person name="Jogler M."/>
            <person name="Rohde M."/>
            <person name="Petersen J."/>
            <person name="Medema M.H."/>
            <person name="Surup F."/>
            <person name="Jogler C."/>
        </authorList>
    </citation>
    <scope>NUCLEOTIDE SEQUENCE [LARGE SCALE GENOMIC DNA]</scope>
    <source>
        <strain evidence="3 4">Mal15</strain>
    </source>
</reference>
<organism evidence="3 4">
    <name type="scientific">Stieleria maiorica</name>
    <dbReference type="NCBI Taxonomy" id="2795974"/>
    <lineage>
        <taxon>Bacteria</taxon>
        <taxon>Pseudomonadati</taxon>
        <taxon>Planctomycetota</taxon>
        <taxon>Planctomycetia</taxon>
        <taxon>Pirellulales</taxon>
        <taxon>Pirellulaceae</taxon>
        <taxon>Stieleria</taxon>
    </lineage>
</organism>